<dbReference type="InterPro" id="IPR051551">
    <property type="entry name" value="Autotransporter_adhesion"/>
</dbReference>
<proteinExistence type="predicted"/>
<keyword evidence="4" id="KW-1185">Reference proteome</keyword>
<dbReference type="NCBIfam" id="TIGR01414">
    <property type="entry name" value="autotrans_barl"/>
    <property type="match status" value="1"/>
</dbReference>
<dbReference type="SUPFAM" id="SSF51126">
    <property type="entry name" value="Pectin lyase-like"/>
    <property type="match status" value="1"/>
</dbReference>
<gene>
    <name evidence="3" type="ORF">H8S56_10540</name>
</gene>
<dbReference type="PROSITE" id="PS51208">
    <property type="entry name" value="AUTOTRANSPORTER"/>
    <property type="match status" value="1"/>
</dbReference>
<dbReference type="InterPro" id="IPR004899">
    <property type="entry name" value="Pertactin_central"/>
</dbReference>
<dbReference type="SMART" id="SM00869">
    <property type="entry name" value="Autotransporter"/>
    <property type="match status" value="1"/>
</dbReference>
<feature type="domain" description="Autotransporter" evidence="2">
    <location>
        <begin position="494"/>
        <end position="762"/>
    </location>
</feature>
<dbReference type="InterPro" id="IPR003991">
    <property type="entry name" value="Pertactin_virulence_factor"/>
</dbReference>
<dbReference type="InterPro" id="IPR005546">
    <property type="entry name" value="Autotransporte_beta"/>
</dbReference>
<dbReference type="PANTHER" id="PTHR35037">
    <property type="entry name" value="C-TERMINAL REGION OF AIDA-LIKE PROTEIN"/>
    <property type="match status" value="1"/>
</dbReference>
<dbReference type="Gene3D" id="2.160.20.20">
    <property type="match status" value="1"/>
</dbReference>
<dbReference type="InterPro" id="IPR012332">
    <property type="entry name" value="Autotransporter_pectin_lyase_C"/>
</dbReference>
<dbReference type="CDD" id="cd01343">
    <property type="entry name" value="PL1_Passenger_AT"/>
    <property type="match status" value="1"/>
</dbReference>
<evidence type="ECO:0000313" key="3">
    <source>
        <dbReference type="EMBL" id="MBC3955444.1"/>
    </source>
</evidence>
<sequence>MAVNYSLESEKKINLIVQCSLVLFLAVLANSVSAGEDRGGVDLVKKEFTLPDGQTIMAINVSGKPVTVGSNAPYEHYIVNQGGVLNVIDNARLKEITVNDSKLIMQTGSVDSGITIANGNARIDNATIKNLSGVGLAVRSYAVPGTGSVLRIGSSDVAGMGRGIAAGVFVDVDIRDTRVQGYTASGLRGEGHGVYSAGSKIVIAENSYVAGDEVGIGIVDPAIGQLLESDSIVTIDNSVVEGLRGAAIRVDRRSLLDIHADITVKNNSQLLSGNGNLLEVSESSLVDFKVDDSTLEGNLVSDDTSNLKVTLQNNASLTGDIVNGNTLAVTSGGHWQMVGDNAIKSLYMDGGRVGFASEGFHTLSLNELSGQGSFAMRVDLDNGVGDLLAVNGQANGQFGLRVRNTGLEVVSPDMEPLRVVHTEGGDAQFSLLGGRVDLGAFSYQLKQQGNDWFITGEDKVISPSTQGALALFSAAPVVWTSELSTLRTRMGEIRGSGQGGSWMRAYGSRLNATTGDGVNYQQQLSGLSLGVDAPVEVSSGQLLFGVLGGYSKSDLNLSHGTSGKIDSYYAGAYGTWLSDDGYYVDGVLKLNRFRNKAKVAMSDATQAKGNYSNSAMGGWVEFGRHIKLADDYFLEPFAQLSSVVVQGKDYRMDNSLKAKSDRTHSLLGKVGTSAGRSIALKDGGVVQPYVRVAVAQEFSRSNDVSVNDATFDNSLFGSRAELGAGVSVSLSERLQVHADFDYMKGKHIEQPWGANVGLRLAF</sequence>
<dbReference type="Gene3D" id="2.40.128.130">
    <property type="entry name" value="Autotransporter beta-domain"/>
    <property type="match status" value="1"/>
</dbReference>
<dbReference type="InterPro" id="IPR036709">
    <property type="entry name" value="Autotransporte_beta_dom_sf"/>
</dbReference>
<dbReference type="PANTHER" id="PTHR35037:SF7">
    <property type="entry name" value="AUTOTRANSPORTER"/>
    <property type="match status" value="1"/>
</dbReference>
<reference evidence="3 4" key="1">
    <citation type="submission" date="2020-08" db="EMBL/GenBank/DDBJ databases">
        <title>Putative novel bacterial strains isolated from necrotic wheat leaf tissues caused by Xanthomonas translucens.</title>
        <authorList>
            <person name="Tambong J.T."/>
        </authorList>
    </citation>
    <scope>NUCLEOTIDE SEQUENCE [LARGE SCALE GENOMIC DNA]</scope>
    <source>
        <strain evidence="3 4">DOAB 1067</strain>
    </source>
</reference>
<accession>A0ABR7BE57</accession>
<name>A0ABR7BE57_9PSED</name>
<dbReference type="Pfam" id="PF03212">
    <property type="entry name" value="Pertactin"/>
    <property type="match status" value="1"/>
</dbReference>
<dbReference type="PRINTS" id="PR01484">
    <property type="entry name" value="PRTACTNFAMLY"/>
</dbReference>
<keyword evidence="1" id="KW-0732">Signal</keyword>
<dbReference type="InterPro" id="IPR006315">
    <property type="entry name" value="OM_autotransptr_brl_dom"/>
</dbReference>
<dbReference type="EMBL" id="JACONV010000005">
    <property type="protein sequence ID" value="MBC3955444.1"/>
    <property type="molecule type" value="Genomic_DNA"/>
</dbReference>
<evidence type="ECO:0000256" key="1">
    <source>
        <dbReference type="ARBA" id="ARBA00022729"/>
    </source>
</evidence>
<dbReference type="InterPro" id="IPR011050">
    <property type="entry name" value="Pectin_lyase_fold/virulence"/>
</dbReference>
<organism evidence="3 4">
    <name type="scientific">Pseudomonas triticifolii</name>
    <dbReference type="NCBI Taxonomy" id="2762592"/>
    <lineage>
        <taxon>Bacteria</taxon>
        <taxon>Pseudomonadati</taxon>
        <taxon>Pseudomonadota</taxon>
        <taxon>Gammaproteobacteria</taxon>
        <taxon>Pseudomonadales</taxon>
        <taxon>Pseudomonadaceae</taxon>
        <taxon>Pseudomonas</taxon>
    </lineage>
</organism>
<evidence type="ECO:0000259" key="2">
    <source>
        <dbReference type="PROSITE" id="PS51208"/>
    </source>
</evidence>
<evidence type="ECO:0000313" key="4">
    <source>
        <dbReference type="Proteomes" id="UP000660131"/>
    </source>
</evidence>
<protein>
    <submittedName>
        <fullName evidence="3">Autotransporter outer membrane beta-barrel domain-containing protein</fullName>
    </submittedName>
</protein>
<comment type="caution">
    <text evidence="3">The sequence shown here is derived from an EMBL/GenBank/DDBJ whole genome shotgun (WGS) entry which is preliminary data.</text>
</comment>
<dbReference type="SUPFAM" id="SSF103515">
    <property type="entry name" value="Autotransporter"/>
    <property type="match status" value="1"/>
</dbReference>
<dbReference type="Proteomes" id="UP000660131">
    <property type="component" value="Unassembled WGS sequence"/>
</dbReference>
<dbReference type="Pfam" id="PF03797">
    <property type="entry name" value="Autotransporter"/>
    <property type="match status" value="1"/>
</dbReference>